<reference evidence="1" key="2">
    <citation type="submission" date="2025-09" db="UniProtKB">
        <authorList>
            <consortium name="EnsemblPlants"/>
        </authorList>
    </citation>
    <scope>IDENTIFICATION</scope>
</reference>
<protein>
    <submittedName>
        <fullName evidence="1">Uncharacterized protein</fullName>
    </submittedName>
</protein>
<proteinExistence type="predicted"/>
<dbReference type="EnsemblPlants" id="AVESA.00010b.r2.3AG0429920.1">
    <property type="protein sequence ID" value="AVESA.00010b.r2.3AG0429920.1.CDS"/>
    <property type="gene ID" value="AVESA.00010b.r2.3AG0429920"/>
</dbReference>
<keyword evidence="2" id="KW-1185">Reference proteome</keyword>
<evidence type="ECO:0000313" key="2">
    <source>
        <dbReference type="Proteomes" id="UP001732700"/>
    </source>
</evidence>
<organism evidence="1 2">
    <name type="scientific">Avena sativa</name>
    <name type="common">Oat</name>
    <dbReference type="NCBI Taxonomy" id="4498"/>
    <lineage>
        <taxon>Eukaryota</taxon>
        <taxon>Viridiplantae</taxon>
        <taxon>Streptophyta</taxon>
        <taxon>Embryophyta</taxon>
        <taxon>Tracheophyta</taxon>
        <taxon>Spermatophyta</taxon>
        <taxon>Magnoliopsida</taxon>
        <taxon>Liliopsida</taxon>
        <taxon>Poales</taxon>
        <taxon>Poaceae</taxon>
        <taxon>BOP clade</taxon>
        <taxon>Pooideae</taxon>
        <taxon>Poodae</taxon>
        <taxon>Poeae</taxon>
        <taxon>Poeae Chloroplast Group 1 (Aveneae type)</taxon>
        <taxon>Aveninae</taxon>
        <taxon>Avena</taxon>
    </lineage>
</organism>
<dbReference type="Proteomes" id="UP001732700">
    <property type="component" value="Chromosome 3A"/>
</dbReference>
<evidence type="ECO:0000313" key="1">
    <source>
        <dbReference type="EnsemblPlants" id="AVESA.00010b.r2.3AG0429920.1.CDS"/>
    </source>
</evidence>
<accession>A0ACD5VGP2</accession>
<sequence>MAMDSDSLVRINHYPPSAAGDGDIKAASSVGFGEHSDPQILSVLRANDVDGLQVLLPDARGDHAWVQVPADPAAFFINVGDLLQALTNGRLVSIRHRVMASTTKPRLSAIYFAAPALHANILALPETVTANAPRRYRPFTWEEYKKTMYMLRLSHNRLDLFNVVADEGAEQE</sequence>
<reference evidence="1" key="1">
    <citation type="submission" date="2021-05" db="EMBL/GenBank/DDBJ databases">
        <authorList>
            <person name="Scholz U."/>
            <person name="Mascher M."/>
            <person name="Fiebig A."/>
        </authorList>
    </citation>
    <scope>NUCLEOTIDE SEQUENCE [LARGE SCALE GENOMIC DNA]</scope>
</reference>
<name>A0ACD5VGP2_AVESA</name>